<dbReference type="InterPro" id="IPR013642">
    <property type="entry name" value="CLCA_N"/>
</dbReference>
<organism evidence="3 4">
    <name type="scientific">Saccoglossus kowalevskii</name>
    <name type="common">Acorn worm</name>
    <dbReference type="NCBI Taxonomy" id="10224"/>
    <lineage>
        <taxon>Eukaryota</taxon>
        <taxon>Metazoa</taxon>
        <taxon>Hemichordata</taxon>
        <taxon>Enteropneusta</taxon>
        <taxon>Harrimaniidae</taxon>
        <taxon>Saccoglossus</taxon>
    </lineage>
</organism>
<keyword evidence="1" id="KW-0732">Signal</keyword>
<dbReference type="GeneID" id="102802973"/>
<gene>
    <name evidence="4" type="primary">LOC102802973</name>
</gene>
<feature type="domain" description="Calcium-activated chloride channel N-terminal" evidence="2">
    <location>
        <begin position="37"/>
        <end position="245"/>
    </location>
</feature>
<dbReference type="RefSeq" id="XP_006816588.1">
    <property type="nucleotide sequence ID" value="XM_006816525.1"/>
</dbReference>
<feature type="chain" id="PRO_5046529444" evidence="1">
    <location>
        <begin position="31"/>
        <end position="251"/>
    </location>
</feature>
<proteinExistence type="predicted"/>
<dbReference type="Proteomes" id="UP000694865">
    <property type="component" value="Unplaced"/>
</dbReference>
<reference evidence="4" key="1">
    <citation type="submission" date="2025-08" db="UniProtKB">
        <authorList>
            <consortium name="RefSeq"/>
        </authorList>
    </citation>
    <scope>IDENTIFICATION</scope>
    <source>
        <tissue evidence="4">Testes</tissue>
    </source>
</reference>
<evidence type="ECO:0000313" key="4">
    <source>
        <dbReference type="RefSeq" id="XP_006816588.1"/>
    </source>
</evidence>
<evidence type="ECO:0000259" key="2">
    <source>
        <dbReference type="Pfam" id="PF08434"/>
    </source>
</evidence>
<keyword evidence="3" id="KW-1185">Reference proteome</keyword>
<protein>
    <submittedName>
        <fullName evidence="4">Calcium-activated chloride channel regulator 1-like</fullName>
    </submittedName>
</protein>
<feature type="signal peptide" evidence="1">
    <location>
        <begin position="1"/>
        <end position="30"/>
    </location>
</feature>
<accession>A0ABM0M997</accession>
<evidence type="ECO:0000256" key="1">
    <source>
        <dbReference type="SAM" id="SignalP"/>
    </source>
</evidence>
<evidence type="ECO:0000313" key="3">
    <source>
        <dbReference type="Proteomes" id="UP000694865"/>
    </source>
</evidence>
<name>A0ABM0M997_SACKO</name>
<sequence>MASTPLHRPIVLDVLAIYCILTMNLPAAETVCQSNIYLLDNEYHNIVIGIEENVAEDTDLIDRIRKIFTEASADLYEATNHRAFFKSIFILVPKSWSDHHDYIAPRFESLRTSDVIVFDHVIAVPYVSNVHQCGVAGDRMHLTRQYIMEEDTSCDYGPYGKAIVKEWGHLRWGVFEEHPGGGSGAPHFYHGPDGKVEATKCSEKITGVQAILEGSTSKLGDCPINTATNLPIDGCYFYDDGDSTSYSASIA</sequence>
<dbReference type="Pfam" id="PF08434">
    <property type="entry name" value="CLCA"/>
    <property type="match status" value="1"/>
</dbReference>